<dbReference type="InterPro" id="IPR034058">
    <property type="entry name" value="TagA/B/C/D_pept_dom"/>
</dbReference>
<evidence type="ECO:0000256" key="2">
    <source>
        <dbReference type="ARBA" id="ARBA00022729"/>
    </source>
</evidence>
<evidence type="ECO:0000259" key="7">
    <source>
        <dbReference type="PROSITE" id="PS50060"/>
    </source>
</evidence>
<dbReference type="PANTHER" id="PTHR23282:SF101">
    <property type="entry name" value="MAM DOMAIN-CONTAINING PROTEIN"/>
    <property type="match status" value="1"/>
</dbReference>
<dbReference type="InterPro" id="IPR023828">
    <property type="entry name" value="Peptidase_S8_Ser-AS"/>
</dbReference>
<dbReference type="SMART" id="SM00060">
    <property type="entry name" value="FN3"/>
    <property type="match status" value="1"/>
</dbReference>
<dbReference type="InterPro" id="IPR026444">
    <property type="entry name" value="Secre_tail"/>
</dbReference>
<dbReference type="InterPro" id="IPR013783">
    <property type="entry name" value="Ig-like_fold"/>
</dbReference>
<keyword evidence="1 5" id="KW-0645">Protease</keyword>
<dbReference type="Gene3D" id="3.40.50.200">
    <property type="entry name" value="Peptidase S8/S53 domain"/>
    <property type="match status" value="1"/>
</dbReference>
<dbReference type="PROSITE" id="PS00138">
    <property type="entry name" value="SUBTILASE_SER"/>
    <property type="match status" value="1"/>
</dbReference>
<name>A0ABT8W551_9FLAO</name>
<evidence type="ECO:0000256" key="4">
    <source>
        <dbReference type="ARBA" id="ARBA00022825"/>
    </source>
</evidence>
<protein>
    <submittedName>
        <fullName evidence="9">S8 family serine peptidase</fullName>
    </submittedName>
</protein>
<feature type="domain" description="MAM" evidence="7">
    <location>
        <begin position="671"/>
        <end position="840"/>
    </location>
</feature>
<dbReference type="PRINTS" id="PR00723">
    <property type="entry name" value="SUBTILISIN"/>
</dbReference>
<evidence type="ECO:0000256" key="3">
    <source>
        <dbReference type="ARBA" id="ARBA00022801"/>
    </source>
</evidence>
<dbReference type="Proteomes" id="UP001176883">
    <property type="component" value="Unassembled WGS sequence"/>
</dbReference>
<dbReference type="Pfam" id="PF00041">
    <property type="entry name" value="fn3"/>
    <property type="match status" value="1"/>
</dbReference>
<dbReference type="InterPro" id="IPR000209">
    <property type="entry name" value="Peptidase_S8/S53_dom"/>
</dbReference>
<keyword evidence="4 5" id="KW-0720">Serine protease</keyword>
<dbReference type="InterPro" id="IPR003961">
    <property type="entry name" value="FN3_dom"/>
</dbReference>
<dbReference type="SUPFAM" id="SSF52743">
    <property type="entry name" value="Subtilisin-like"/>
    <property type="match status" value="1"/>
</dbReference>
<sequence length="1080" mass="115311">MKKTITLTLTTLCLFITATFFAQTKLEISKIKKEYNIQKLKQLETNLKKKAVSEKEKAIEFAKRNNIPTKMTTKDGRMLELQRIINGTPIYYTTFNVDSAVSTRTNHLQNGGSLGLNLMGQNMTAYVWDGGVANSAHQEYDGSGGNNRFSIGDGTSSLNFHAEHVTGTIIASGLVANAEGMAPQAQAIGHDWNNDTAEATSATANGMLLSNHSYGFAFRNALGQVQLPQYFFGGYIDVSRDWDDIMFNAPNYLMVVAAGNDGNDNTANNNPTGGSGWDKLTGHSTSKNNLVVANANDANIDASGNLISVLISGSSSEGPTDDMRIKPDITGNGTQVYSSFNFASYDSFAGTNFADGNITDDYASISGTSMASPNVTGSLLLLQQHNNNLHGSFMKAATLKGLALHTADDAGVSGPDAVYGWGLLNVKTAAEIITEKDTESEIQELTLVSGQTYTITVESDGVSPLLASISWTDRAGTAVTTVNSTTPVLVNDLDVRVTQGTNTYFPYELTSPTTSSQQDNNVDPYERVDITGASGTYTITVTHKGSLVGGSQNFSLIISGLSDTPTVCNATVPTGVNSSNISDTNATISWTAVSGATYDIRYRVVGTSAWTTNAITGTSVTLNGLTASTDYEVQVRSKCTSTNSEYSSSANFSTTSGSTTSCTATVSTFPYSESFESGDGWVQATGDNGNWVNDASGTPSSNTGPSSGADGSFYMFLEASSNGSTGEIGTNATAILESPCFDLSAESSATFTFQNHMYGTAVGSLELEASTDAGTSWVPLWSLSGNQGNQWNTVSIDLSSYLGQTVSLRFVGTTGSTWSSDIAIDDLRLTTGPTTTTCNALNFNNYSISSFADQDNDGAFSLASDGASLTLTNNTWKFINFPYEVTANTVIELEFNSTSEGEIHGIGFENDNSLTQFYYFKFYGTQNYGVTNYDNYSSGTTTYVIPVGDSYTGTMDKLVFINDNDAGSGNTSVFSNVKVYETSCVNSTSQVVFGERTDVFGSEDEFSLTIYPNPVKEGTLFVKTNQGIQLTYQVINMLGQTVKTGQLKNKLITVSDLESGIYMLEINNGGQTMHKKFIKE</sequence>
<dbReference type="PROSITE" id="PS51892">
    <property type="entry name" value="SUBTILASE"/>
    <property type="match status" value="1"/>
</dbReference>
<dbReference type="PROSITE" id="PS50853">
    <property type="entry name" value="FN3"/>
    <property type="match status" value="1"/>
</dbReference>
<dbReference type="InterPro" id="IPR015500">
    <property type="entry name" value="Peptidase_S8_subtilisin-rel"/>
</dbReference>
<dbReference type="SUPFAM" id="SSF49265">
    <property type="entry name" value="Fibronectin type III"/>
    <property type="match status" value="1"/>
</dbReference>
<evidence type="ECO:0000256" key="5">
    <source>
        <dbReference type="PROSITE-ProRule" id="PRU01240"/>
    </source>
</evidence>
<feature type="signal peptide" evidence="6">
    <location>
        <begin position="1"/>
        <end position="22"/>
    </location>
</feature>
<evidence type="ECO:0000313" key="9">
    <source>
        <dbReference type="EMBL" id="MDO5968252.1"/>
    </source>
</evidence>
<comment type="caution">
    <text evidence="9">The sequence shown here is derived from an EMBL/GenBank/DDBJ whole genome shotgun (WGS) entry which is preliminary data.</text>
</comment>
<dbReference type="SUPFAM" id="SSF49899">
    <property type="entry name" value="Concanavalin A-like lectins/glucanases"/>
    <property type="match status" value="1"/>
</dbReference>
<dbReference type="PANTHER" id="PTHR23282">
    <property type="entry name" value="APICAL ENDOSOMAL GLYCOPROTEIN PRECURSOR"/>
    <property type="match status" value="1"/>
</dbReference>
<keyword evidence="2 6" id="KW-0732">Signal</keyword>
<reference evidence="9" key="1">
    <citation type="submission" date="2023-07" db="EMBL/GenBank/DDBJ databases">
        <title>Two novel species in the genus Flavivirga.</title>
        <authorList>
            <person name="Kwon K."/>
        </authorList>
    </citation>
    <scope>NUCLEOTIDE SEQUENCE</scope>
    <source>
        <strain evidence="9">KCTC 52353</strain>
    </source>
</reference>
<dbReference type="Gene3D" id="2.60.120.380">
    <property type="match status" value="1"/>
</dbReference>
<feature type="active site" description="Charge relay system" evidence="5">
    <location>
        <position position="129"/>
    </location>
</feature>
<dbReference type="CDD" id="cd06263">
    <property type="entry name" value="MAM"/>
    <property type="match status" value="1"/>
</dbReference>
<dbReference type="Gene3D" id="2.60.120.200">
    <property type="match status" value="1"/>
</dbReference>
<dbReference type="RefSeq" id="WP_303275936.1">
    <property type="nucleotide sequence ID" value="NZ_JAUOEK010000016.1"/>
</dbReference>
<dbReference type="EMBL" id="JAUOEK010000016">
    <property type="protein sequence ID" value="MDO5968252.1"/>
    <property type="molecule type" value="Genomic_DNA"/>
</dbReference>
<feature type="active site" description="Charge relay system" evidence="5">
    <location>
        <position position="369"/>
    </location>
</feature>
<proteinExistence type="inferred from homology"/>
<dbReference type="InterPro" id="IPR013320">
    <property type="entry name" value="ConA-like_dom_sf"/>
</dbReference>
<dbReference type="InterPro" id="IPR036852">
    <property type="entry name" value="Peptidase_S8/S53_dom_sf"/>
</dbReference>
<dbReference type="PROSITE" id="PS50060">
    <property type="entry name" value="MAM_2"/>
    <property type="match status" value="1"/>
</dbReference>
<dbReference type="SMART" id="SM00137">
    <property type="entry name" value="MAM"/>
    <property type="match status" value="1"/>
</dbReference>
<dbReference type="InterPro" id="IPR008979">
    <property type="entry name" value="Galactose-bd-like_sf"/>
</dbReference>
<keyword evidence="10" id="KW-1185">Reference proteome</keyword>
<evidence type="ECO:0000259" key="8">
    <source>
        <dbReference type="PROSITE" id="PS50853"/>
    </source>
</evidence>
<dbReference type="Pfam" id="PF18962">
    <property type="entry name" value="Por_Secre_tail"/>
    <property type="match status" value="1"/>
</dbReference>
<evidence type="ECO:0000256" key="1">
    <source>
        <dbReference type="ARBA" id="ARBA00022670"/>
    </source>
</evidence>
<dbReference type="SUPFAM" id="SSF49785">
    <property type="entry name" value="Galactose-binding domain-like"/>
    <property type="match status" value="1"/>
</dbReference>
<feature type="domain" description="Fibronectin type-III" evidence="8">
    <location>
        <begin position="572"/>
        <end position="657"/>
    </location>
</feature>
<comment type="similarity">
    <text evidence="5">Belongs to the peptidase S8 family.</text>
</comment>
<dbReference type="Pfam" id="PF00629">
    <property type="entry name" value="MAM"/>
    <property type="match status" value="1"/>
</dbReference>
<dbReference type="NCBIfam" id="TIGR04183">
    <property type="entry name" value="Por_Secre_tail"/>
    <property type="match status" value="1"/>
</dbReference>
<dbReference type="InterPro" id="IPR000998">
    <property type="entry name" value="MAM_dom"/>
</dbReference>
<feature type="chain" id="PRO_5047217713" evidence="6">
    <location>
        <begin position="23"/>
        <end position="1080"/>
    </location>
</feature>
<organism evidence="9 10">
    <name type="scientific">Flavivirga aquimarina</name>
    <dbReference type="NCBI Taxonomy" id="2027862"/>
    <lineage>
        <taxon>Bacteria</taxon>
        <taxon>Pseudomonadati</taxon>
        <taxon>Bacteroidota</taxon>
        <taxon>Flavobacteriia</taxon>
        <taxon>Flavobacteriales</taxon>
        <taxon>Flavobacteriaceae</taxon>
        <taxon>Flavivirga</taxon>
    </lineage>
</organism>
<dbReference type="InterPro" id="IPR036116">
    <property type="entry name" value="FN3_sf"/>
</dbReference>
<evidence type="ECO:0000256" key="6">
    <source>
        <dbReference type="SAM" id="SignalP"/>
    </source>
</evidence>
<dbReference type="CDD" id="cd04842">
    <property type="entry name" value="Peptidases_S8_Kp43_protease"/>
    <property type="match status" value="1"/>
</dbReference>
<dbReference type="InterPro" id="IPR051560">
    <property type="entry name" value="MAM_domain-containing"/>
</dbReference>
<keyword evidence="3 5" id="KW-0378">Hydrolase</keyword>
<dbReference type="Pfam" id="PF00082">
    <property type="entry name" value="Peptidase_S8"/>
    <property type="match status" value="1"/>
</dbReference>
<feature type="active site" description="Charge relay system" evidence="5">
    <location>
        <position position="161"/>
    </location>
</feature>
<evidence type="ECO:0000313" key="10">
    <source>
        <dbReference type="Proteomes" id="UP001176883"/>
    </source>
</evidence>
<accession>A0ABT8W551</accession>
<dbReference type="Gene3D" id="2.60.40.10">
    <property type="entry name" value="Immunoglobulins"/>
    <property type="match status" value="1"/>
</dbReference>
<gene>
    <name evidence="9" type="ORF">Q4Q35_00390</name>
</gene>
<dbReference type="CDD" id="cd00063">
    <property type="entry name" value="FN3"/>
    <property type="match status" value="1"/>
</dbReference>